<dbReference type="PROSITE" id="PS00463">
    <property type="entry name" value="ZN2_CY6_FUNGAL_1"/>
    <property type="match status" value="1"/>
</dbReference>
<dbReference type="CDD" id="cd12148">
    <property type="entry name" value="fungal_TF_MHR"/>
    <property type="match status" value="1"/>
</dbReference>
<evidence type="ECO:0000313" key="4">
    <source>
        <dbReference type="Proteomes" id="UP000775872"/>
    </source>
</evidence>
<dbReference type="PROSITE" id="PS50048">
    <property type="entry name" value="ZN2_CY6_FUNGAL_2"/>
    <property type="match status" value="1"/>
</dbReference>
<dbReference type="Pfam" id="PF00172">
    <property type="entry name" value="Zn_clus"/>
    <property type="match status" value="1"/>
</dbReference>
<dbReference type="PANTHER" id="PTHR47785">
    <property type="entry name" value="ZN(II)2CYS6 TRANSCRIPTION FACTOR (EUROFUNG)-RELATED-RELATED"/>
    <property type="match status" value="1"/>
</dbReference>
<dbReference type="Proteomes" id="UP000775872">
    <property type="component" value="Unassembled WGS sequence"/>
</dbReference>
<feature type="domain" description="Zn(2)-C6 fungal-type" evidence="2">
    <location>
        <begin position="518"/>
        <end position="549"/>
    </location>
</feature>
<dbReference type="OrthoDB" id="4685598at2759"/>
<keyword evidence="4" id="KW-1185">Reference proteome</keyword>
<gene>
    <name evidence="3" type="ORF">CSOL1703_00013090</name>
</gene>
<accession>A0A9P0EDL2</accession>
<reference evidence="3 4" key="2">
    <citation type="submission" date="2021-10" db="EMBL/GenBank/DDBJ databases">
        <authorList>
            <person name="Piombo E."/>
        </authorList>
    </citation>
    <scope>NUCLEOTIDE SEQUENCE [LARGE SCALE GENOMIC DNA]</scope>
</reference>
<reference evidence="4" key="1">
    <citation type="submission" date="2019-06" db="EMBL/GenBank/DDBJ databases">
        <authorList>
            <person name="Broberg M."/>
        </authorList>
    </citation>
    <scope>NUCLEOTIDE SEQUENCE [LARGE SCALE GENOMIC DNA]</scope>
</reference>
<dbReference type="EMBL" id="CABFOC020000015">
    <property type="protein sequence ID" value="CAH0046854.1"/>
    <property type="molecule type" value="Genomic_DNA"/>
</dbReference>
<evidence type="ECO:0000313" key="3">
    <source>
        <dbReference type="EMBL" id="CAH0046854.1"/>
    </source>
</evidence>
<dbReference type="AlphaFoldDB" id="A0A9P0EDL2"/>
<dbReference type="Pfam" id="PF22917">
    <property type="entry name" value="PRISE"/>
    <property type="match status" value="1"/>
</dbReference>
<dbReference type="InterPro" id="IPR055222">
    <property type="entry name" value="PRISE-like_Rossmann-fold"/>
</dbReference>
<dbReference type="InterPro" id="IPR001138">
    <property type="entry name" value="Zn2Cys6_DnaBD"/>
</dbReference>
<evidence type="ECO:0000259" key="2">
    <source>
        <dbReference type="PROSITE" id="PS50048"/>
    </source>
</evidence>
<protein>
    <recommendedName>
        <fullName evidence="2">Zn(2)-C6 fungal-type domain-containing protein</fullName>
    </recommendedName>
</protein>
<organism evidence="3 4">
    <name type="scientific">Clonostachys solani</name>
    <dbReference type="NCBI Taxonomy" id="160281"/>
    <lineage>
        <taxon>Eukaryota</taxon>
        <taxon>Fungi</taxon>
        <taxon>Dikarya</taxon>
        <taxon>Ascomycota</taxon>
        <taxon>Pezizomycotina</taxon>
        <taxon>Sordariomycetes</taxon>
        <taxon>Hypocreomycetidae</taxon>
        <taxon>Hypocreales</taxon>
        <taxon>Bionectriaceae</taxon>
        <taxon>Clonostachys</taxon>
    </lineage>
</organism>
<name>A0A9P0EDL2_9HYPO</name>
<dbReference type="GO" id="GO:0008270">
    <property type="term" value="F:zinc ion binding"/>
    <property type="evidence" value="ECO:0007669"/>
    <property type="project" value="InterPro"/>
</dbReference>
<dbReference type="CDD" id="cd08948">
    <property type="entry name" value="5beta-POR_like_SDR_a"/>
    <property type="match status" value="1"/>
</dbReference>
<dbReference type="GO" id="GO:0000981">
    <property type="term" value="F:DNA-binding transcription factor activity, RNA polymerase II-specific"/>
    <property type="evidence" value="ECO:0007669"/>
    <property type="project" value="InterPro"/>
</dbReference>
<evidence type="ECO:0000256" key="1">
    <source>
        <dbReference type="ARBA" id="ARBA00023242"/>
    </source>
</evidence>
<dbReference type="SUPFAM" id="SSF51735">
    <property type="entry name" value="NAD(P)-binding Rossmann-fold domains"/>
    <property type="match status" value="1"/>
</dbReference>
<sequence length="1135" mass="126047">MSSRLQPLRSNGLFRNLPQFGPEVCGLTAIVCGASGISGFHALRALLDTPRWSRIFIISRSPLSEAAKSFFSNEQLSRVTQVPVDLSSPAESIAEKLQQAHVKAEYLFYYAYLQPKTVLDPMSPEAAKALIETNAPMFQNLLDAMPLAGIVPKRILLQTGGKNYGMHLGRVRTPMVESDPQPRHIADNFYYHQEDAMKDFCAKFPGTAWNIVRPFGVIGASPNSPLNMFVSFAIYAVVQAHKGQPLEFGGDLTAWQFEAMHSTARLTGYLSEWAVLEPDCANEAFNAVDGATLSWDRFFGALAQWWGVSKGVLGPRMGDDQHSKVMSLGGDSKNPLGYGPPQEMKRRFTLREWAEDEANKNTWKRLMESSAGELTWNPFEENLDSIFSGDFAYLSFGTASLAKTRRFGFNGFVDPLESVHEMYLECQKLGMLPRMAAQRQRSRHSAAKLIHSESTKAFDLIRPQSERRTHRPLSSHFPRFPLVLPVLELQLTLRPSRRWVCNNAKRMDPPAKRRAAIACNYCRKRKRKCDGRQPVCSLCEESNDSQCVYQEQASKPSCGHNDEHTSIILDRLENLERIVANFGSSEIATTASGQHHASPGAAWLQAYSPAATTSAGLTFAQVSPEAGTINVAATIPSPSVPAAMHPHTAVQPESPESTSAAMTIPIAHSTTTGDLLRSEAIKLLVGDYPPFTLSRVEVKRNVPQRLSLGEAGKHSRAGLPDVSHWQTRQLIEVYFNLVGTQHPVLDRDEFLLLYDKVVAEGTLAITHSVCLVFMVLALGSIAQVSSFRDVSEDAPPGIDFFEPALRHLIDEWPLFSGADIVLPQAMYLASLYFGYLSRPLQTWRLVHMASTSTQQILLWSVSVSHNSRLAHSANDNSGQAQRLHLFGSAGLCSSWNAEHHLPRSGVEQVVEDMPFPDCGTPADPHMLSWLANISSRKLLNRIHNALYDQSRKKTLPRESLEGSGPSFRISYELAHQLREWFTLLPESIKPPAVLENMTIEQAVLKMRYHAAGDIIFRPFLLRAFHLSSLGQAIPQQTLSNASECLTHCQQYIKTVIVRLRQPSASLEIFLHSALACILLLTKASLCPELSGLIDGIAQLQDDTILIFENWTAHGSSIEAMLCIVYAVKAKYRMLK</sequence>
<dbReference type="SUPFAM" id="SSF57701">
    <property type="entry name" value="Zn2/Cys6 DNA-binding domain"/>
    <property type="match status" value="1"/>
</dbReference>
<dbReference type="InterPro" id="IPR036291">
    <property type="entry name" value="NAD(P)-bd_dom_sf"/>
</dbReference>
<dbReference type="InterPro" id="IPR053181">
    <property type="entry name" value="EcdB-like_regulator"/>
</dbReference>
<dbReference type="SMART" id="SM00066">
    <property type="entry name" value="GAL4"/>
    <property type="match status" value="1"/>
</dbReference>
<dbReference type="Gene3D" id="4.10.240.10">
    <property type="entry name" value="Zn(2)-C6 fungal-type DNA-binding domain"/>
    <property type="match status" value="1"/>
</dbReference>
<proteinExistence type="predicted"/>
<comment type="caution">
    <text evidence="3">The sequence shown here is derived from an EMBL/GenBank/DDBJ whole genome shotgun (WGS) entry which is preliminary data.</text>
</comment>
<dbReference type="InterPro" id="IPR036864">
    <property type="entry name" value="Zn2-C6_fun-type_DNA-bd_sf"/>
</dbReference>
<dbReference type="Gene3D" id="3.40.50.720">
    <property type="entry name" value="NAD(P)-binding Rossmann-like Domain"/>
    <property type="match status" value="1"/>
</dbReference>
<keyword evidence="1" id="KW-0539">Nucleus</keyword>
<dbReference type="CDD" id="cd00067">
    <property type="entry name" value="GAL4"/>
    <property type="match status" value="1"/>
</dbReference>